<name>A0A0E9WIA1_ANGAN</name>
<dbReference type="EMBL" id="GBXM01019302">
    <property type="protein sequence ID" value="JAH89275.1"/>
    <property type="molecule type" value="Transcribed_RNA"/>
</dbReference>
<accession>A0A0E9WIA1</accession>
<feature type="transmembrane region" description="Helical" evidence="1">
    <location>
        <begin position="31"/>
        <end position="51"/>
    </location>
</feature>
<protein>
    <submittedName>
        <fullName evidence="2">Uncharacterized protein</fullName>
    </submittedName>
</protein>
<keyword evidence="1" id="KW-1133">Transmembrane helix</keyword>
<dbReference type="AlphaFoldDB" id="A0A0E9WIA1"/>
<feature type="transmembrane region" description="Helical" evidence="1">
    <location>
        <begin position="7"/>
        <end position="25"/>
    </location>
</feature>
<proteinExistence type="predicted"/>
<evidence type="ECO:0000313" key="2">
    <source>
        <dbReference type="EMBL" id="JAH89275.1"/>
    </source>
</evidence>
<reference evidence="2" key="2">
    <citation type="journal article" date="2015" name="Fish Shellfish Immunol.">
        <title>Early steps in the European eel (Anguilla anguilla)-Vibrio vulnificus interaction in the gills: Role of the RtxA13 toxin.</title>
        <authorList>
            <person name="Callol A."/>
            <person name="Pajuelo D."/>
            <person name="Ebbesson L."/>
            <person name="Teles M."/>
            <person name="MacKenzie S."/>
            <person name="Amaro C."/>
        </authorList>
    </citation>
    <scope>NUCLEOTIDE SEQUENCE</scope>
</reference>
<keyword evidence="1" id="KW-0812">Transmembrane</keyword>
<sequence length="73" mass="8791">MFVLDISYLYINIILPRVLFIYKYNTFLCNIITTMTTVIILLQLLLCIHIWRIHFNSRRSCTVQSDQCHSYFV</sequence>
<reference evidence="2" key="1">
    <citation type="submission" date="2014-11" db="EMBL/GenBank/DDBJ databases">
        <authorList>
            <person name="Amaro Gonzalez C."/>
        </authorList>
    </citation>
    <scope>NUCLEOTIDE SEQUENCE</scope>
</reference>
<evidence type="ECO:0000256" key="1">
    <source>
        <dbReference type="SAM" id="Phobius"/>
    </source>
</evidence>
<organism evidence="2">
    <name type="scientific">Anguilla anguilla</name>
    <name type="common">European freshwater eel</name>
    <name type="synonym">Muraena anguilla</name>
    <dbReference type="NCBI Taxonomy" id="7936"/>
    <lineage>
        <taxon>Eukaryota</taxon>
        <taxon>Metazoa</taxon>
        <taxon>Chordata</taxon>
        <taxon>Craniata</taxon>
        <taxon>Vertebrata</taxon>
        <taxon>Euteleostomi</taxon>
        <taxon>Actinopterygii</taxon>
        <taxon>Neopterygii</taxon>
        <taxon>Teleostei</taxon>
        <taxon>Anguilliformes</taxon>
        <taxon>Anguillidae</taxon>
        <taxon>Anguilla</taxon>
    </lineage>
</organism>
<keyword evidence="1" id="KW-0472">Membrane</keyword>